<feature type="region of interest" description="Disordered" evidence="1">
    <location>
        <begin position="775"/>
        <end position="813"/>
    </location>
</feature>
<feature type="compositionally biased region" description="Gly residues" evidence="1">
    <location>
        <begin position="1433"/>
        <end position="1442"/>
    </location>
</feature>
<keyword evidence="3" id="KW-1185">Reference proteome</keyword>
<protein>
    <submittedName>
        <fullName evidence="4">Uncharacterized protein LOC117642961</fullName>
    </submittedName>
</protein>
<feature type="compositionally biased region" description="Low complexity" evidence="1">
    <location>
        <begin position="1309"/>
        <end position="1330"/>
    </location>
</feature>
<feature type="compositionally biased region" description="Acidic residues" evidence="1">
    <location>
        <begin position="1210"/>
        <end position="1227"/>
    </location>
</feature>
<feature type="compositionally biased region" description="Low complexity" evidence="1">
    <location>
        <begin position="1276"/>
        <end position="1285"/>
    </location>
</feature>
<feature type="compositionally biased region" description="Pro residues" evidence="1">
    <location>
        <begin position="420"/>
        <end position="434"/>
    </location>
</feature>
<dbReference type="PANTHER" id="PTHR21219:SF4">
    <property type="entry name" value="PID DOMAIN-CONTAINING PROTEIN"/>
    <property type="match status" value="1"/>
</dbReference>
<feature type="region of interest" description="Disordered" evidence="1">
    <location>
        <begin position="1276"/>
        <end position="1331"/>
    </location>
</feature>
<reference evidence="4" key="1">
    <citation type="submission" date="2025-08" db="UniProtKB">
        <authorList>
            <consortium name="RefSeq"/>
        </authorList>
    </citation>
    <scope>IDENTIFICATION</scope>
    <source>
        <tissue evidence="4">Total insect</tissue>
    </source>
</reference>
<feature type="compositionally biased region" description="Acidic residues" evidence="1">
    <location>
        <begin position="448"/>
        <end position="459"/>
    </location>
</feature>
<dbReference type="SMART" id="SM00462">
    <property type="entry name" value="PTB"/>
    <property type="match status" value="1"/>
</dbReference>
<evidence type="ECO:0000313" key="4">
    <source>
        <dbReference type="RefSeq" id="XP_034237489.1"/>
    </source>
</evidence>
<dbReference type="KEGG" id="tpal:117642961"/>
<feature type="compositionally biased region" description="Basic residues" evidence="1">
    <location>
        <begin position="785"/>
        <end position="800"/>
    </location>
</feature>
<feature type="region of interest" description="Disordered" evidence="1">
    <location>
        <begin position="1155"/>
        <end position="1257"/>
    </location>
</feature>
<proteinExistence type="predicted"/>
<feature type="region of interest" description="Disordered" evidence="1">
    <location>
        <begin position="1403"/>
        <end position="1453"/>
    </location>
</feature>
<dbReference type="OrthoDB" id="5959615at2759"/>
<dbReference type="RefSeq" id="XP_034237489.1">
    <property type="nucleotide sequence ID" value="XM_034381598.1"/>
</dbReference>
<organism evidence="4">
    <name type="scientific">Thrips palmi</name>
    <name type="common">Melon thrips</name>
    <dbReference type="NCBI Taxonomy" id="161013"/>
    <lineage>
        <taxon>Eukaryota</taxon>
        <taxon>Metazoa</taxon>
        <taxon>Ecdysozoa</taxon>
        <taxon>Arthropoda</taxon>
        <taxon>Hexapoda</taxon>
        <taxon>Insecta</taxon>
        <taxon>Pterygota</taxon>
        <taxon>Neoptera</taxon>
        <taxon>Paraneoptera</taxon>
        <taxon>Thysanoptera</taxon>
        <taxon>Terebrantia</taxon>
        <taxon>Thripoidea</taxon>
        <taxon>Thripidae</taxon>
        <taxon>Thrips</taxon>
    </lineage>
</organism>
<feature type="region of interest" description="Disordered" evidence="1">
    <location>
        <begin position="536"/>
        <end position="580"/>
    </location>
</feature>
<feature type="domain" description="PID" evidence="2">
    <location>
        <begin position="123"/>
        <end position="334"/>
    </location>
</feature>
<feature type="compositionally biased region" description="Gly residues" evidence="1">
    <location>
        <begin position="480"/>
        <end position="492"/>
    </location>
</feature>
<feature type="compositionally biased region" description="Low complexity" evidence="1">
    <location>
        <begin position="1403"/>
        <end position="1418"/>
    </location>
</feature>
<dbReference type="InterPro" id="IPR006020">
    <property type="entry name" value="PTB/PI_dom"/>
</dbReference>
<evidence type="ECO:0000259" key="2">
    <source>
        <dbReference type="SMART" id="SM00462"/>
    </source>
</evidence>
<accession>A0A6P8ZKQ0</accession>
<feature type="compositionally biased region" description="Low complexity" evidence="1">
    <location>
        <begin position="1179"/>
        <end position="1203"/>
    </location>
</feature>
<feature type="region of interest" description="Disordered" evidence="1">
    <location>
        <begin position="1072"/>
        <end position="1129"/>
    </location>
</feature>
<feature type="compositionally biased region" description="Low complexity" evidence="1">
    <location>
        <begin position="1072"/>
        <end position="1082"/>
    </location>
</feature>
<gene>
    <name evidence="4" type="primary">LOC117642961</name>
</gene>
<dbReference type="Proteomes" id="UP000515158">
    <property type="component" value="Unplaced"/>
</dbReference>
<feature type="compositionally biased region" description="Low complexity" evidence="1">
    <location>
        <begin position="1102"/>
        <end position="1113"/>
    </location>
</feature>
<feature type="region of interest" description="Disordered" evidence="1">
    <location>
        <begin position="393"/>
        <end position="510"/>
    </location>
</feature>
<dbReference type="GeneID" id="117642961"/>
<feature type="compositionally biased region" description="Gly residues" evidence="1">
    <location>
        <begin position="567"/>
        <end position="580"/>
    </location>
</feature>
<name>A0A6P8ZKQ0_THRPL</name>
<feature type="compositionally biased region" description="Low complexity" evidence="1">
    <location>
        <begin position="1042"/>
        <end position="1053"/>
    </location>
</feature>
<feature type="region of interest" description="Disordered" evidence="1">
    <location>
        <begin position="1015"/>
        <end position="1053"/>
    </location>
</feature>
<sequence length="1471" mass="154015">MVKCESDPDGGGVPGGTAAMLLDAGGGFRLDSDGGHEADALEALTCTSTSASSYSIYKQRIDSMFDETRSLLSGYGYLRGADWLEAAARTEAERRSRKNANAVQARIEKMFAEMSTGGSRSGLVEQRFSVDYLGSVPLVDKVTTLQGLQGPLKDLYFGYRRARRGSQAGAEPATAEAKQCGQQPLWTPGFLEISGNGLRVHHALPDDQQAGSLGQLEQLNPFPRIAVWAAVQFVCRERAATAQAMECAFLPLIPDPAHGGVDKDALFRDLSGAEERDGHRAPMFAVVMRGKDKAGASRQLECHGFVCASSEDAIIMAANLYQALMASMRTAAANGIGRLSIAGSVCGDGPAADSGSGLGSITASLSGAGTSAESSCSNVDRTPEDAASLAALQATKQAARQPVKQPVKQPIKQGAQPKRGSPPPLPKVPPPVPKRPPRKKKTSGSSTDGEDLIVLEDTSELPRNGKATVSSIRGSYLPRAGGGDRSGGGPGRSAGMRRSQSGLIPTPEVGCGTGSSAPGDILTKVAIPRSHSFLNANGPLTRYSRRPPSHTRPPGTVDPTAGSAALHGGGGMGRAGGGGGGSPLGFNELFTEFRQQEGLDSLDDILGAIIDAEGMSFNDLKPIYKEFLLKLALTLTKDELYHRSKAIMRRQRKKQLLGAGRSSRRRGIAYTAVYIKKAVRRSINKLRPSKRLGLGKLLFSDKAKAAAPKAKVIAHKSKCKKRAKPVAVVSSSSISSYPSSNFRMSRRPSISVSQAANAACNVNVNVSINNRAASNVTNVTGNKARLPRRRSSRRSSRHHQSALPPPVTSTSEDSDFFTMIRCDSARGGRPGAATAWGTKGGAGTAGGTGGGMNRSSSGYVSCSDCSYDSESCTCLSAERCYCSLSKYRPHPGALPGKLPNGLANGLANGFSDRLSSLPPTALSGQPHVCGCDTDSCQGSDKCYCTQRTHKGDPLPSLAPSARQRRGSSASAVHMTTATATPPPANIFEQLRQQGFAASDSSLSRAESPMTAWCKNESRVSHGARHRGSSGGNAGGERRRQRAASSAGSMRSSRSLEFLQGPLLGHLQGQHLLPQQQYPGPQGSIWDRPGGKPPKGKGKASKASKASKQSPSKAVLDGFGSARSRCPSRMDMYRSSSRSCSYVAAAVLEPLGLGHSMGSGRHGRSRSGSTSGLGLGPHQSRAASRAGSRPCSRPCSRPSSRAGSHSGSWVCEDEDADEPVDETVDEDDVHLLLGDASSSSRRQSSRLQARQARQQRKVLVVSARDPTGRVIYMGSSASASANGASRARQDRQDAAQGLGQAVKAGQFFPRASLSHGSSSRRQSRGSMSRNGLDLGIGLGVGHAALTAKTSDRSDSYPDRPNGSITSMAVTGEALSVKKSAEIAALFTGVKVSQTTDIVATARSTDCTVTDSRDSSTTTGDGDGEDMVYSSLDGRGQGQGGPGGQAQRARPGMYLSHTVSVGSSLENSLGYLP</sequence>
<dbReference type="InParanoid" id="A0A6P8ZKQ0"/>
<evidence type="ECO:0000313" key="3">
    <source>
        <dbReference type="Proteomes" id="UP000515158"/>
    </source>
</evidence>
<evidence type="ECO:0000256" key="1">
    <source>
        <dbReference type="SAM" id="MobiDB-lite"/>
    </source>
</evidence>
<feature type="region of interest" description="Disordered" evidence="1">
    <location>
        <begin position="953"/>
        <end position="973"/>
    </location>
</feature>
<feature type="compositionally biased region" description="Low complexity" evidence="1">
    <location>
        <begin position="958"/>
        <end position="973"/>
    </location>
</feature>
<feature type="compositionally biased region" description="Low complexity" evidence="1">
    <location>
        <begin position="1235"/>
        <end position="1251"/>
    </location>
</feature>
<dbReference type="PANTHER" id="PTHR21219">
    <property type="entry name" value="FI19613P1"/>
    <property type="match status" value="1"/>
</dbReference>